<evidence type="ECO:0000256" key="1">
    <source>
        <dbReference type="SAM" id="MobiDB-lite"/>
    </source>
</evidence>
<name>A0A3R6ZH74_APHAT</name>
<accession>A0A3R6ZH74</accession>
<feature type="region of interest" description="Disordered" evidence="1">
    <location>
        <begin position="1"/>
        <end position="60"/>
    </location>
</feature>
<organism evidence="2 3">
    <name type="scientific">Aphanomyces astaci</name>
    <name type="common">Crayfish plague agent</name>
    <dbReference type="NCBI Taxonomy" id="112090"/>
    <lineage>
        <taxon>Eukaryota</taxon>
        <taxon>Sar</taxon>
        <taxon>Stramenopiles</taxon>
        <taxon>Oomycota</taxon>
        <taxon>Saprolegniomycetes</taxon>
        <taxon>Saprolegniales</taxon>
        <taxon>Verrucalvaceae</taxon>
        <taxon>Aphanomyces</taxon>
    </lineage>
</organism>
<dbReference type="Proteomes" id="UP000283543">
    <property type="component" value="Unassembled WGS sequence"/>
</dbReference>
<dbReference type="AlphaFoldDB" id="A0A3R6ZH74"/>
<proteinExistence type="predicted"/>
<feature type="compositionally biased region" description="Basic and acidic residues" evidence="1">
    <location>
        <begin position="10"/>
        <end position="26"/>
    </location>
</feature>
<evidence type="ECO:0000313" key="2">
    <source>
        <dbReference type="EMBL" id="RHY56414.1"/>
    </source>
</evidence>
<dbReference type="EMBL" id="QUTB01005288">
    <property type="protein sequence ID" value="RHY56414.1"/>
    <property type="molecule type" value="Genomic_DNA"/>
</dbReference>
<gene>
    <name evidence="2" type="ORF">DYB34_005826</name>
</gene>
<evidence type="ECO:0000313" key="3">
    <source>
        <dbReference type="Proteomes" id="UP000283543"/>
    </source>
</evidence>
<comment type="caution">
    <text evidence="2">The sequence shown here is derived from an EMBL/GenBank/DDBJ whole genome shotgun (WGS) entry which is preliminary data.</text>
</comment>
<sequence>MRSGPNDTGPLKHPDQFRAEMNEARRQALNTSSTFATPIPDPSRHLALDSEPSLSKRVSKPNPRYASMVLAEVSLDAELEGYQYCSDVTGGLTACHHLARTQLLSTWLMTHPSSCLPGNVSQGQV</sequence>
<protein>
    <submittedName>
        <fullName evidence="2">Uncharacterized protein</fullName>
    </submittedName>
</protein>
<reference evidence="2 3" key="1">
    <citation type="submission" date="2018-08" db="EMBL/GenBank/DDBJ databases">
        <title>Aphanomyces genome sequencing and annotation.</title>
        <authorList>
            <person name="Minardi D."/>
            <person name="Oidtmann B."/>
            <person name="Van Der Giezen M."/>
            <person name="Studholme D.J."/>
        </authorList>
    </citation>
    <scope>NUCLEOTIDE SEQUENCE [LARGE SCALE GENOMIC DNA]</scope>
    <source>
        <strain evidence="2 3">Si</strain>
    </source>
</reference>